<evidence type="ECO:0000313" key="4">
    <source>
        <dbReference type="EMBL" id="SHJ65222.1"/>
    </source>
</evidence>
<dbReference type="STRING" id="1121266.SAMN02745883_00042"/>
<dbReference type="AlphaFoldDB" id="A0A1M6L293"/>
<comment type="similarity">
    <text evidence="1">Belongs to the peptidase U4 family.</text>
</comment>
<feature type="transmembrane region" description="Helical" evidence="3">
    <location>
        <begin position="130"/>
        <end position="149"/>
    </location>
</feature>
<organism evidence="4 5">
    <name type="scientific">Caminicella sporogenes DSM 14501</name>
    <dbReference type="NCBI Taxonomy" id="1121266"/>
    <lineage>
        <taxon>Bacteria</taxon>
        <taxon>Bacillati</taxon>
        <taxon>Bacillota</taxon>
        <taxon>Clostridia</taxon>
        <taxon>Peptostreptococcales</taxon>
        <taxon>Caminicellaceae</taxon>
        <taxon>Caminicella</taxon>
    </lineage>
</organism>
<accession>A0A1M6L293</accession>
<keyword evidence="1" id="KW-0749">Sporulation</keyword>
<feature type="transmembrane region" description="Helical" evidence="3">
    <location>
        <begin position="90"/>
        <end position="110"/>
    </location>
</feature>
<keyword evidence="1" id="KW-0378">Hydrolase</keyword>
<feature type="transmembrane region" description="Helical" evidence="3">
    <location>
        <begin position="59"/>
        <end position="78"/>
    </location>
</feature>
<comment type="subcellular location">
    <subcellularLocation>
        <location evidence="1">Cell membrane</location>
    </subcellularLocation>
</comment>
<dbReference type="GO" id="GO:0030436">
    <property type="term" value="P:asexual sporulation"/>
    <property type="evidence" value="ECO:0007669"/>
    <property type="project" value="InterPro"/>
</dbReference>
<protein>
    <recommendedName>
        <fullName evidence="1">Sporulation sigma-E factor-processing peptidase</fullName>
        <ecNumber evidence="1">3.4.23.-</ecNumber>
    </recommendedName>
    <alternativeName>
        <fullName evidence="1">Membrane-associated aspartic protease</fullName>
    </alternativeName>
    <alternativeName>
        <fullName evidence="1">Stage II sporulation protein GA</fullName>
    </alternativeName>
</protein>
<dbReference type="EMBL" id="FRAJ01000003">
    <property type="protein sequence ID" value="SHJ65222.1"/>
    <property type="molecule type" value="Genomic_DNA"/>
</dbReference>
<keyword evidence="1" id="KW-0645">Protease</keyword>
<dbReference type="RefSeq" id="WP_242945002.1">
    <property type="nucleotide sequence ID" value="NZ_FRAJ01000003.1"/>
</dbReference>
<keyword evidence="3" id="KW-1133">Transmembrane helix</keyword>
<keyword evidence="5" id="KW-1185">Reference proteome</keyword>
<feature type="active site" evidence="2">
    <location>
        <position position="178"/>
    </location>
</feature>
<evidence type="ECO:0000256" key="1">
    <source>
        <dbReference type="PIRNR" id="PIRNR018571"/>
    </source>
</evidence>
<feature type="transmembrane region" description="Helical" evidence="3">
    <location>
        <begin position="34"/>
        <end position="53"/>
    </location>
</feature>
<keyword evidence="1" id="KW-1003">Cell membrane</keyword>
<dbReference type="NCBIfam" id="TIGR02854">
    <property type="entry name" value="spore_II_GA"/>
    <property type="match status" value="1"/>
</dbReference>
<dbReference type="EC" id="3.4.23.-" evidence="1"/>
<evidence type="ECO:0000256" key="2">
    <source>
        <dbReference type="PIRSR" id="PIRSR018571-1"/>
    </source>
</evidence>
<dbReference type="GO" id="GO:0030435">
    <property type="term" value="P:sporulation resulting in formation of a cellular spore"/>
    <property type="evidence" value="ECO:0007669"/>
    <property type="project" value="UniProtKB-KW"/>
</dbReference>
<keyword evidence="3" id="KW-0812">Transmembrane</keyword>
<sequence length="298" mass="34312">MIEVYGEYLFLENLLMNFIILHITGYFSKYQGSNIKIVLGAIVGALYSFVIFFPNLHFLLTFSMKLVVSMLIIVISFTPETFKKFFKYMCLFYLISFIFGGTTFAIFYFTNFNSIVSNGIFYTDSISIRILMYSAAIGYILILISMNYIKSKISKEKILKKIVIEFDRKKKCINALIDTGNSLSDPISKFPVVIVEYSAIEELLPEEIRNFIRDDNLNELEKLIDILSRSRWVSRFRIIPYTSLGKQNGILIGFKPDYVEMEDEGKKISIDKTIIGISTNKLSRNGDYKALINPDILV</sequence>
<dbReference type="Proteomes" id="UP000184082">
    <property type="component" value="Unassembled WGS sequence"/>
</dbReference>
<dbReference type="GO" id="GO:0005886">
    <property type="term" value="C:plasma membrane"/>
    <property type="evidence" value="ECO:0007669"/>
    <property type="project" value="UniProtKB-SubCell"/>
</dbReference>
<dbReference type="InterPro" id="IPR005081">
    <property type="entry name" value="SpoIIGA"/>
</dbReference>
<evidence type="ECO:0000256" key="3">
    <source>
        <dbReference type="SAM" id="Phobius"/>
    </source>
</evidence>
<dbReference type="PIRSF" id="PIRSF018571">
    <property type="entry name" value="SpoIIGA"/>
    <property type="match status" value="1"/>
</dbReference>
<evidence type="ECO:0000313" key="5">
    <source>
        <dbReference type="Proteomes" id="UP000184082"/>
    </source>
</evidence>
<reference evidence="4 5" key="1">
    <citation type="submission" date="2016-11" db="EMBL/GenBank/DDBJ databases">
        <authorList>
            <person name="Jaros S."/>
            <person name="Januszkiewicz K."/>
            <person name="Wedrychowicz H."/>
        </authorList>
    </citation>
    <scope>NUCLEOTIDE SEQUENCE [LARGE SCALE GENOMIC DNA]</scope>
    <source>
        <strain evidence="4 5">DSM 14501</strain>
    </source>
</reference>
<proteinExistence type="inferred from homology"/>
<dbReference type="GO" id="GO:0004190">
    <property type="term" value="F:aspartic-type endopeptidase activity"/>
    <property type="evidence" value="ECO:0007669"/>
    <property type="project" value="UniProtKB-KW"/>
</dbReference>
<comment type="function">
    <text evidence="1">Probable aspartic protease that is responsible for the proteolytic cleavage of the RNA polymerase sigma E factor (SigE/spoIIGB) to yield the active peptide in the mother cell during sporulation. Responds to a signal from the forespore that is triggered by the extracellular signal protein SpoIIR.</text>
</comment>
<keyword evidence="1" id="KW-0064">Aspartyl protease</keyword>
<dbReference type="Pfam" id="PF03419">
    <property type="entry name" value="Peptidase_U4"/>
    <property type="match status" value="1"/>
</dbReference>
<dbReference type="GO" id="GO:0006508">
    <property type="term" value="P:proteolysis"/>
    <property type="evidence" value="ECO:0007669"/>
    <property type="project" value="UniProtKB-KW"/>
</dbReference>
<gene>
    <name evidence="4" type="ORF">SAMN02745883_00042</name>
</gene>
<keyword evidence="1 3" id="KW-0472">Membrane</keyword>
<name>A0A1M6L293_9FIRM</name>
<feature type="transmembrane region" description="Helical" evidence="3">
    <location>
        <begin position="6"/>
        <end position="27"/>
    </location>
</feature>